<dbReference type="eggNOG" id="COG0255">
    <property type="taxonomic scope" value="Bacteria"/>
</dbReference>
<dbReference type="InterPro" id="IPR036049">
    <property type="entry name" value="Ribosomal_uL29_sf"/>
</dbReference>
<dbReference type="AlphaFoldDB" id="U2L0Y2"/>
<dbReference type="NCBIfam" id="TIGR00012">
    <property type="entry name" value="L29"/>
    <property type="match status" value="1"/>
</dbReference>
<protein>
    <recommendedName>
        <fullName evidence="4 5">Large ribosomal subunit protein uL29</fullName>
    </recommendedName>
</protein>
<gene>
    <name evidence="5 6" type="primary">rpmC</name>
    <name evidence="7" type="ORF">HMPREF0860_1718</name>
    <name evidence="6" type="ORF">HMPREF1325_0952</name>
</gene>
<dbReference type="Gene3D" id="1.10.287.310">
    <property type="match status" value="1"/>
</dbReference>
<reference evidence="8 9" key="1">
    <citation type="submission" date="2013-08" db="EMBL/GenBank/DDBJ databases">
        <authorList>
            <person name="Durkin A.S."/>
            <person name="Haft D.R."/>
            <person name="McCorrison J."/>
            <person name="Torralba M."/>
            <person name="Gillis M."/>
            <person name="Haft D.H."/>
            <person name="Methe B."/>
            <person name="Sutton G."/>
            <person name="Nelson K.E."/>
        </authorList>
    </citation>
    <scope>NUCLEOTIDE SEQUENCE [LARGE SCALE GENOMIC DNA]</scope>
    <source>
        <strain evidence="7 9">ATCC 35536</strain>
        <strain evidence="6 8">VPI DR56BR1116</strain>
    </source>
</reference>
<evidence type="ECO:0000313" key="9">
    <source>
        <dbReference type="Proteomes" id="UP000016646"/>
    </source>
</evidence>
<dbReference type="Proteomes" id="UP000016646">
    <property type="component" value="Unassembled WGS sequence"/>
</dbReference>
<comment type="similarity">
    <text evidence="1 5">Belongs to the universal ribosomal protein uL29 family.</text>
</comment>
<dbReference type="GO" id="GO:1990904">
    <property type="term" value="C:ribonucleoprotein complex"/>
    <property type="evidence" value="ECO:0007669"/>
    <property type="project" value="UniProtKB-KW"/>
</dbReference>
<keyword evidence="3 5" id="KW-0687">Ribonucleoprotein</keyword>
<dbReference type="STRING" id="1125725.HMPREF1325_0952"/>
<keyword evidence="2 5" id="KW-0689">Ribosomal protein</keyword>
<accession>U2L0Y2</accession>
<organism evidence="6 8">
    <name type="scientific">Treponema socranskii subsp. socranskii VPI DR56BR1116 = ATCC 35536</name>
    <dbReference type="NCBI Taxonomy" id="1125725"/>
    <lineage>
        <taxon>Bacteria</taxon>
        <taxon>Pseudomonadati</taxon>
        <taxon>Spirochaetota</taxon>
        <taxon>Spirochaetia</taxon>
        <taxon>Spirochaetales</taxon>
        <taxon>Treponemataceae</taxon>
        <taxon>Treponema</taxon>
    </lineage>
</organism>
<evidence type="ECO:0000313" key="8">
    <source>
        <dbReference type="Proteomes" id="UP000016412"/>
    </source>
</evidence>
<proteinExistence type="inferred from homology"/>
<dbReference type="GO" id="GO:0003735">
    <property type="term" value="F:structural constituent of ribosome"/>
    <property type="evidence" value="ECO:0007669"/>
    <property type="project" value="InterPro"/>
</dbReference>
<dbReference type="EMBL" id="AVQI01000022">
    <property type="protein sequence ID" value="ERK04397.1"/>
    <property type="molecule type" value="Genomic_DNA"/>
</dbReference>
<dbReference type="CDD" id="cd00427">
    <property type="entry name" value="Ribosomal_L29_HIP"/>
    <property type="match status" value="1"/>
</dbReference>
<dbReference type="GO" id="GO:0005840">
    <property type="term" value="C:ribosome"/>
    <property type="evidence" value="ECO:0007669"/>
    <property type="project" value="UniProtKB-KW"/>
</dbReference>
<dbReference type="HAMAP" id="MF_00374">
    <property type="entry name" value="Ribosomal_uL29"/>
    <property type="match status" value="1"/>
</dbReference>
<keyword evidence="9" id="KW-1185">Reference proteome</keyword>
<evidence type="ECO:0000256" key="4">
    <source>
        <dbReference type="ARBA" id="ARBA00035204"/>
    </source>
</evidence>
<comment type="caution">
    <text evidence="6">The sequence shown here is derived from an EMBL/GenBank/DDBJ whole genome shotgun (WGS) entry which is preliminary data.</text>
</comment>
<evidence type="ECO:0000256" key="1">
    <source>
        <dbReference type="ARBA" id="ARBA00009254"/>
    </source>
</evidence>
<evidence type="ECO:0000313" key="7">
    <source>
        <dbReference type="EMBL" id="ERK04397.1"/>
    </source>
</evidence>
<dbReference type="Pfam" id="PF00831">
    <property type="entry name" value="Ribosomal_L29"/>
    <property type="match status" value="1"/>
</dbReference>
<dbReference type="PATRIC" id="fig|1125725.3.peg.2273"/>
<evidence type="ECO:0000256" key="3">
    <source>
        <dbReference type="ARBA" id="ARBA00023274"/>
    </source>
</evidence>
<dbReference type="InterPro" id="IPR001854">
    <property type="entry name" value="Ribosomal_uL29"/>
</dbReference>
<name>U2L0Y2_TRESO</name>
<dbReference type="Proteomes" id="UP000016412">
    <property type="component" value="Unassembled WGS sequence"/>
</dbReference>
<evidence type="ECO:0000256" key="2">
    <source>
        <dbReference type="ARBA" id="ARBA00022980"/>
    </source>
</evidence>
<dbReference type="SUPFAM" id="SSF46561">
    <property type="entry name" value="Ribosomal protein L29 (L29p)"/>
    <property type="match status" value="1"/>
</dbReference>
<dbReference type="RefSeq" id="WP_016520680.1">
    <property type="nucleotide sequence ID" value="NZ_AUZJ01000058.1"/>
</dbReference>
<dbReference type="EMBL" id="AUZJ01000058">
    <property type="protein sequence ID" value="ERF59793.1"/>
    <property type="molecule type" value="Genomic_DNA"/>
</dbReference>
<dbReference type="GO" id="GO:0006412">
    <property type="term" value="P:translation"/>
    <property type="evidence" value="ECO:0007669"/>
    <property type="project" value="UniProtKB-UniRule"/>
</dbReference>
<evidence type="ECO:0000313" key="6">
    <source>
        <dbReference type="EMBL" id="ERF59793.1"/>
    </source>
</evidence>
<dbReference type="OrthoDB" id="371096at2"/>
<evidence type="ECO:0000256" key="5">
    <source>
        <dbReference type="HAMAP-Rule" id="MF_00374"/>
    </source>
</evidence>
<sequence>MADKNIKDKDLSYEELVAKRDKMKKEYMDLRFKMVISHVDNPLQKRTMRREIARLNTFIRQKCPAAQKTAEANK</sequence>